<dbReference type="InterPro" id="IPR032710">
    <property type="entry name" value="NTF2-like_dom_sf"/>
</dbReference>
<name>A0ABT6AHZ4_9BURK</name>
<sequence>MTIDMTMTANNSAAMKAALLDYVAAFNAADAERVAALFADDATIEDPVGSPAIAGREAILGFYRHATSLGARLEVVVPPRGSHGNAAALSFAVYARMQGHSVRIDVTDVMTFGADGRITGMRAFWGPDDVHPQ</sequence>
<evidence type="ECO:0000259" key="1">
    <source>
        <dbReference type="Pfam" id="PF12680"/>
    </source>
</evidence>
<dbReference type="EMBL" id="JARJLM010000077">
    <property type="protein sequence ID" value="MDF3832219.1"/>
    <property type="molecule type" value="Genomic_DNA"/>
</dbReference>
<comment type="caution">
    <text evidence="2">The sequence shown here is derived from an EMBL/GenBank/DDBJ whole genome shotgun (WGS) entry which is preliminary data.</text>
</comment>
<dbReference type="Proteomes" id="UP001216674">
    <property type="component" value="Unassembled WGS sequence"/>
</dbReference>
<feature type="domain" description="SnoaL-like" evidence="1">
    <location>
        <begin position="21"/>
        <end position="120"/>
    </location>
</feature>
<dbReference type="Gene3D" id="3.10.450.50">
    <property type="match status" value="1"/>
</dbReference>
<keyword evidence="3" id="KW-1185">Reference proteome</keyword>
<accession>A0ABT6AHZ4</accession>
<reference evidence="2 3" key="1">
    <citation type="submission" date="2023-03" db="EMBL/GenBank/DDBJ databases">
        <title>Draft assemblies of triclosan tolerant bacteria isolated from returned activated sludge.</title>
        <authorList>
            <person name="Van Hamelsveld S."/>
        </authorList>
    </citation>
    <scope>NUCLEOTIDE SEQUENCE [LARGE SCALE GENOMIC DNA]</scope>
    <source>
        <strain evidence="2 3">GW210010_S58</strain>
    </source>
</reference>
<dbReference type="InterPro" id="IPR037401">
    <property type="entry name" value="SnoaL-like"/>
</dbReference>
<evidence type="ECO:0000313" key="2">
    <source>
        <dbReference type="EMBL" id="MDF3832219.1"/>
    </source>
</evidence>
<dbReference type="SUPFAM" id="SSF54427">
    <property type="entry name" value="NTF2-like"/>
    <property type="match status" value="1"/>
</dbReference>
<dbReference type="Pfam" id="PF12680">
    <property type="entry name" value="SnoaL_2"/>
    <property type="match status" value="1"/>
</dbReference>
<protein>
    <submittedName>
        <fullName evidence="2">Nuclear transport factor 2 family protein</fullName>
    </submittedName>
</protein>
<gene>
    <name evidence="2" type="ORF">P3W85_04525</name>
</gene>
<organism evidence="2 3">
    <name type="scientific">Cupriavidus basilensis</name>
    <dbReference type="NCBI Taxonomy" id="68895"/>
    <lineage>
        <taxon>Bacteria</taxon>
        <taxon>Pseudomonadati</taxon>
        <taxon>Pseudomonadota</taxon>
        <taxon>Betaproteobacteria</taxon>
        <taxon>Burkholderiales</taxon>
        <taxon>Burkholderiaceae</taxon>
        <taxon>Cupriavidus</taxon>
    </lineage>
</organism>
<evidence type="ECO:0000313" key="3">
    <source>
        <dbReference type="Proteomes" id="UP001216674"/>
    </source>
</evidence>
<dbReference type="RefSeq" id="WP_276263882.1">
    <property type="nucleotide sequence ID" value="NZ_JARJLM010000077.1"/>
</dbReference>
<proteinExistence type="predicted"/>